<evidence type="ECO:0000313" key="7">
    <source>
        <dbReference type="EMBL" id="QCT58514.1"/>
    </source>
</evidence>
<dbReference type="Gene3D" id="3.40.50.620">
    <property type="entry name" value="HUPs"/>
    <property type="match status" value="1"/>
</dbReference>
<keyword evidence="4" id="KW-0648">Protein biosynthesis</keyword>
<dbReference type="SUPFAM" id="SSF52374">
    <property type="entry name" value="Nucleotidylyl transferase"/>
    <property type="match status" value="1"/>
</dbReference>
<dbReference type="GO" id="GO:0005524">
    <property type="term" value="F:ATP binding"/>
    <property type="evidence" value="ECO:0007669"/>
    <property type="project" value="UniProtKB-KW"/>
</dbReference>
<evidence type="ECO:0000256" key="5">
    <source>
        <dbReference type="ARBA" id="ARBA00023146"/>
    </source>
</evidence>
<evidence type="ECO:0000259" key="6">
    <source>
        <dbReference type="Pfam" id="PF00133"/>
    </source>
</evidence>
<dbReference type="GO" id="GO:0006418">
    <property type="term" value="P:tRNA aminoacylation for protein translation"/>
    <property type="evidence" value="ECO:0007669"/>
    <property type="project" value="InterPro"/>
</dbReference>
<feature type="domain" description="Aminoacyl-tRNA synthetase class Ia" evidence="6">
    <location>
        <begin position="12"/>
        <end position="45"/>
    </location>
</feature>
<dbReference type="AlphaFoldDB" id="A0AAF1D709"/>
<dbReference type="InterPro" id="IPR002300">
    <property type="entry name" value="aa-tRNA-synth_Ia"/>
</dbReference>
<reference evidence="7" key="1">
    <citation type="submission" date="2019-04" db="EMBL/GenBank/DDBJ databases">
        <title>Whole-genome sequencing of local methicillin-resistant S. aureus strain Lr2.</title>
        <authorList>
            <person name="Ullah N."/>
            <person name="Ali A."/>
        </authorList>
    </citation>
    <scope>NUCLEOTIDE SEQUENCE [LARGE SCALE GENOMIC DNA]</scope>
    <source>
        <strain evidence="7">Lr2</strain>
    </source>
</reference>
<proteinExistence type="predicted"/>
<evidence type="ECO:0000256" key="4">
    <source>
        <dbReference type="ARBA" id="ARBA00022917"/>
    </source>
</evidence>
<dbReference type="Pfam" id="PF00133">
    <property type="entry name" value="tRNA-synt_1"/>
    <property type="match status" value="1"/>
</dbReference>
<dbReference type="InterPro" id="IPR014729">
    <property type="entry name" value="Rossmann-like_a/b/a_fold"/>
</dbReference>
<dbReference type="GO" id="GO:0004812">
    <property type="term" value="F:aminoacyl-tRNA ligase activity"/>
    <property type="evidence" value="ECO:0007669"/>
    <property type="project" value="UniProtKB-KW"/>
</dbReference>
<keyword evidence="1" id="KW-0436">Ligase</keyword>
<keyword evidence="5" id="KW-0030">Aminoacyl-tRNA synthetase</keyword>
<name>A0AAF1D709_STAAU</name>
<evidence type="ECO:0000256" key="2">
    <source>
        <dbReference type="ARBA" id="ARBA00022741"/>
    </source>
</evidence>
<keyword evidence="2" id="KW-0547">Nucleotide-binding</keyword>
<organism evidence="7">
    <name type="scientific">Staphylococcus aureus</name>
    <dbReference type="NCBI Taxonomy" id="1280"/>
    <lineage>
        <taxon>Bacteria</taxon>
        <taxon>Bacillati</taxon>
        <taxon>Bacillota</taxon>
        <taxon>Bacilli</taxon>
        <taxon>Bacillales</taxon>
        <taxon>Staphylococcaceae</taxon>
        <taxon>Staphylococcus</taxon>
    </lineage>
</organism>
<accession>A0AAF1D709</accession>
<keyword evidence="3" id="KW-0067">ATP-binding</keyword>
<gene>
    <name evidence="7" type="ORF">E1948_14695</name>
</gene>
<evidence type="ECO:0000256" key="3">
    <source>
        <dbReference type="ARBA" id="ARBA00022840"/>
    </source>
</evidence>
<sequence>MTKKYLNTQNEISAFWNTQKIFKKSIDNRKGQESFVFYDGPPTANTLRSVHKRIYSCNEYR</sequence>
<protein>
    <recommendedName>
        <fullName evidence="6">Aminoacyl-tRNA synthetase class Ia domain-containing protein</fullName>
    </recommendedName>
</protein>
<evidence type="ECO:0000256" key="1">
    <source>
        <dbReference type="ARBA" id="ARBA00022598"/>
    </source>
</evidence>
<dbReference type="EMBL" id="CP038850">
    <property type="protein sequence ID" value="QCT58514.1"/>
    <property type="molecule type" value="Genomic_DNA"/>
</dbReference>